<dbReference type="PROSITE" id="PS51186">
    <property type="entry name" value="GNAT"/>
    <property type="match status" value="1"/>
</dbReference>
<dbReference type="InterPro" id="IPR016181">
    <property type="entry name" value="Acyl_CoA_acyltransferase"/>
</dbReference>
<dbReference type="Proteomes" id="UP000830326">
    <property type="component" value="Chromosome"/>
</dbReference>
<evidence type="ECO:0000313" key="3">
    <source>
        <dbReference type="Proteomes" id="UP000830326"/>
    </source>
</evidence>
<sequence>MAGQLFEFVELAVAPGRRKKGIGRMLHDELLKTTNHATSILTTSTDNLPAIQLYKQCSWQVVKDCAAVIPNLPPLVIMGKELWKEEVK</sequence>
<dbReference type="RefSeq" id="WP_245030475.1">
    <property type="nucleotide sequence ID" value="NZ_CP095075.1"/>
</dbReference>
<dbReference type="Gene3D" id="3.40.630.30">
    <property type="match status" value="1"/>
</dbReference>
<gene>
    <name evidence="2" type="ORF">MUO15_15350</name>
</gene>
<reference evidence="2" key="1">
    <citation type="submission" date="2022-04" db="EMBL/GenBank/DDBJ databases">
        <title>Halobacillus sp. isolated from saltern.</title>
        <authorList>
            <person name="Won M."/>
            <person name="Lee C.-M."/>
            <person name="Woen H.-Y."/>
            <person name="Kwon S.-W."/>
        </authorList>
    </citation>
    <scope>NUCLEOTIDE SEQUENCE</scope>
    <source>
        <strain evidence="2">SSHM10-5</strain>
    </source>
</reference>
<evidence type="ECO:0000259" key="1">
    <source>
        <dbReference type="PROSITE" id="PS51186"/>
    </source>
</evidence>
<evidence type="ECO:0000313" key="2">
    <source>
        <dbReference type="EMBL" id="UOR10968.1"/>
    </source>
</evidence>
<name>A0ABY4H9K8_9BACI</name>
<dbReference type="Pfam" id="PF00583">
    <property type="entry name" value="Acetyltransf_1"/>
    <property type="match status" value="1"/>
</dbReference>
<organism evidence="2 3">
    <name type="scientific">Halobacillus amylolyticus</name>
    <dbReference type="NCBI Taxonomy" id="2932259"/>
    <lineage>
        <taxon>Bacteria</taxon>
        <taxon>Bacillati</taxon>
        <taxon>Bacillota</taxon>
        <taxon>Bacilli</taxon>
        <taxon>Bacillales</taxon>
        <taxon>Bacillaceae</taxon>
        <taxon>Halobacillus</taxon>
    </lineage>
</organism>
<accession>A0ABY4H9K8</accession>
<dbReference type="EMBL" id="CP095075">
    <property type="protein sequence ID" value="UOR10968.1"/>
    <property type="molecule type" value="Genomic_DNA"/>
</dbReference>
<keyword evidence="3" id="KW-1185">Reference proteome</keyword>
<feature type="domain" description="N-acetyltransferase" evidence="1">
    <location>
        <begin position="1"/>
        <end position="83"/>
    </location>
</feature>
<dbReference type="InterPro" id="IPR000182">
    <property type="entry name" value="GNAT_dom"/>
</dbReference>
<protein>
    <submittedName>
        <fullName evidence="2">GNAT family N-acetyltransferase</fullName>
    </submittedName>
</protein>
<proteinExistence type="predicted"/>
<dbReference type="SUPFAM" id="SSF55729">
    <property type="entry name" value="Acyl-CoA N-acyltransferases (Nat)"/>
    <property type="match status" value="1"/>
</dbReference>
<dbReference type="CDD" id="cd04301">
    <property type="entry name" value="NAT_SF"/>
    <property type="match status" value="1"/>
</dbReference>